<protein>
    <submittedName>
        <fullName evidence="1">Uncharacterized protein</fullName>
    </submittedName>
</protein>
<evidence type="ECO:0000313" key="2">
    <source>
        <dbReference type="Proteomes" id="UP001163603"/>
    </source>
</evidence>
<dbReference type="EMBL" id="CM047736">
    <property type="protein sequence ID" value="KAJ0052186.1"/>
    <property type="molecule type" value="Genomic_DNA"/>
</dbReference>
<gene>
    <name evidence="1" type="ORF">Pint_02122</name>
</gene>
<evidence type="ECO:0000313" key="1">
    <source>
        <dbReference type="EMBL" id="KAJ0052186.1"/>
    </source>
</evidence>
<keyword evidence="2" id="KW-1185">Reference proteome</keyword>
<name>A0ACC0ZHC3_9ROSI</name>
<dbReference type="Proteomes" id="UP001163603">
    <property type="component" value="Chromosome 1"/>
</dbReference>
<sequence length="170" mass="19420">MRREISLGWDDMRKTIIANDEWWNDKIKVNKEYKKFKNKDLSLIWYLYDALFSNITATGDRARAPSQIDALNIENEFAGESLGMSENRDEGINVDFERDDDNDVLGRNIEKLEHVPIKFPSSSLNKRKIGGANNNMKKGKRSVASSLKENIDSLIVMLSDKSTIESSSPF</sequence>
<organism evidence="1 2">
    <name type="scientific">Pistacia integerrima</name>
    <dbReference type="NCBI Taxonomy" id="434235"/>
    <lineage>
        <taxon>Eukaryota</taxon>
        <taxon>Viridiplantae</taxon>
        <taxon>Streptophyta</taxon>
        <taxon>Embryophyta</taxon>
        <taxon>Tracheophyta</taxon>
        <taxon>Spermatophyta</taxon>
        <taxon>Magnoliopsida</taxon>
        <taxon>eudicotyledons</taxon>
        <taxon>Gunneridae</taxon>
        <taxon>Pentapetalae</taxon>
        <taxon>rosids</taxon>
        <taxon>malvids</taxon>
        <taxon>Sapindales</taxon>
        <taxon>Anacardiaceae</taxon>
        <taxon>Pistacia</taxon>
    </lineage>
</organism>
<reference evidence="2" key="1">
    <citation type="journal article" date="2023" name="G3 (Bethesda)">
        <title>Genome assembly and association tests identify interacting loci associated with vigor, precocity, and sex in interspecific pistachio rootstocks.</title>
        <authorList>
            <person name="Palmer W."/>
            <person name="Jacygrad E."/>
            <person name="Sagayaradj S."/>
            <person name="Cavanaugh K."/>
            <person name="Han R."/>
            <person name="Bertier L."/>
            <person name="Beede B."/>
            <person name="Kafkas S."/>
            <person name="Golino D."/>
            <person name="Preece J."/>
            <person name="Michelmore R."/>
        </authorList>
    </citation>
    <scope>NUCLEOTIDE SEQUENCE [LARGE SCALE GENOMIC DNA]</scope>
</reference>
<comment type="caution">
    <text evidence="1">The sequence shown here is derived from an EMBL/GenBank/DDBJ whole genome shotgun (WGS) entry which is preliminary data.</text>
</comment>
<proteinExistence type="predicted"/>
<accession>A0ACC0ZHC3</accession>